<dbReference type="EMBL" id="LIAE01009779">
    <property type="protein sequence ID" value="PAV68278.1"/>
    <property type="molecule type" value="Genomic_DNA"/>
</dbReference>
<accession>A0A2A2K2X7</accession>
<keyword evidence="3" id="KW-1185">Reference proteome</keyword>
<feature type="region of interest" description="Disordered" evidence="1">
    <location>
        <begin position="336"/>
        <end position="387"/>
    </location>
</feature>
<comment type="caution">
    <text evidence="2">The sequence shown here is derived from an EMBL/GenBank/DDBJ whole genome shotgun (WGS) entry which is preliminary data.</text>
</comment>
<evidence type="ECO:0000313" key="2">
    <source>
        <dbReference type="EMBL" id="PAV68278.1"/>
    </source>
</evidence>
<evidence type="ECO:0000313" key="3">
    <source>
        <dbReference type="Proteomes" id="UP000218231"/>
    </source>
</evidence>
<feature type="compositionally biased region" description="Basic and acidic residues" evidence="1">
    <location>
        <begin position="378"/>
        <end position="387"/>
    </location>
</feature>
<sequence length="387" mass="43072">MVDRCRVSRVFRDAPRRTSVRMRASAPMVCTRYSTVSASPEERTHRGGGCPPTFRSRQQCASRRNVCWRRGVKGLVGDLCAARDLAAGRSGSVPNNCIALLLRYDREINRVGTANRPTLFRSDRLSLQPNSKTDPEHQRVQGDVHPLATQCRIVEPGGGVDIDIFDVEVQEDPAGDVHVDARLRRPAYTVIEVYPGRPHRPLQPVRRRFVPEDRIVYTRTDIGADMLRRHEMILGGQGRWQDPGGGELADAAGRAPHPADRMFRGRGDQFDADMVGSHIGRIDLRHHAVVDLHRLAGEGGQDTARPLVRRDQDGAGAEQYVSSAYPDPRIVPCGILRPCRRTDTRRSEREQDGGGSDNGHPLSPVSVQKVRIGAPLPRRLDYRQAPV</sequence>
<gene>
    <name evidence="2" type="ORF">WR25_09697</name>
</gene>
<proteinExistence type="predicted"/>
<organism evidence="2 3">
    <name type="scientific">Diploscapter pachys</name>
    <dbReference type="NCBI Taxonomy" id="2018661"/>
    <lineage>
        <taxon>Eukaryota</taxon>
        <taxon>Metazoa</taxon>
        <taxon>Ecdysozoa</taxon>
        <taxon>Nematoda</taxon>
        <taxon>Chromadorea</taxon>
        <taxon>Rhabditida</taxon>
        <taxon>Rhabditina</taxon>
        <taxon>Rhabditomorpha</taxon>
        <taxon>Rhabditoidea</taxon>
        <taxon>Rhabditidae</taxon>
        <taxon>Diploscapter</taxon>
    </lineage>
</organism>
<name>A0A2A2K2X7_9BILA</name>
<dbReference type="AlphaFoldDB" id="A0A2A2K2X7"/>
<feature type="compositionally biased region" description="Basic and acidic residues" evidence="1">
    <location>
        <begin position="340"/>
        <end position="352"/>
    </location>
</feature>
<protein>
    <submittedName>
        <fullName evidence="2">Uncharacterized protein</fullName>
    </submittedName>
</protein>
<reference evidence="2 3" key="1">
    <citation type="journal article" date="2017" name="Curr. Biol.">
        <title>Genome architecture and evolution of a unichromosomal asexual nematode.</title>
        <authorList>
            <person name="Fradin H."/>
            <person name="Zegar C."/>
            <person name="Gutwein M."/>
            <person name="Lucas J."/>
            <person name="Kovtun M."/>
            <person name="Corcoran D."/>
            <person name="Baugh L.R."/>
            <person name="Kiontke K."/>
            <person name="Gunsalus K."/>
            <person name="Fitch D.H."/>
            <person name="Piano F."/>
        </authorList>
    </citation>
    <scope>NUCLEOTIDE SEQUENCE [LARGE SCALE GENOMIC DNA]</scope>
    <source>
        <strain evidence="2">PF1309</strain>
    </source>
</reference>
<evidence type="ECO:0000256" key="1">
    <source>
        <dbReference type="SAM" id="MobiDB-lite"/>
    </source>
</evidence>
<dbReference type="Proteomes" id="UP000218231">
    <property type="component" value="Unassembled WGS sequence"/>
</dbReference>